<dbReference type="EMBL" id="NCKW01003397">
    <property type="protein sequence ID" value="POM76739.1"/>
    <property type="molecule type" value="Genomic_DNA"/>
</dbReference>
<reference evidence="1 2" key="1">
    <citation type="journal article" date="2017" name="Genome Biol. Evol.">
        <title>Phytophthora megakarya and P. palmivora, closely related causal agents of cacao black pod rot, underwent increases in genome sizes and gene numbers by different mechanisms.</title>
        <authorList>
            <person name="Ali S.S."/>
            <person name="Shao J."/>
            <person name="Lary D.J."/>
            <person name="Kronmiller B."/>
            <person name="Shen D."/>
            <person name="Strem M.D."/>
            <person name="Amoako-Attah I."/>
            <person name="Akrofi A.Y."/>
            <person name="Begoude B.A."/>
            <person name="Ten Hoopen G.M."/>
            <person name="Coulibaly K."/>
            <person name="Kebe B.I."/>
            <person name="Melnick R.L."/>
            <person name="Guiltinan M.J."/>
            <person name="Tyler B.M."/>
            <person name="Meinhardt L.W."/>
            <person name="Bailey B.A."/>
        </authorList>
    </citation>
    <scope>NUCLEOTIDE SEQUENCE [LARGE SCALE GENOMIC DNA]</scope>
    <source>
        <strain evidence="2">sbr112.9</strain>
    </source>
</reference>
<accession>A0A2P4YGA3</accession>
<comment type="caution">
    <text evidence="1">The sequence shown here is derived from an EMBL/GenBank/DDBJ whole genome shotgun (WGS) entry which is preliminary data.</text>
</comment>
<evidence type="ECO:0008006" key="3">
    <source>
        <dbReference type="Google" id="ProtNLM"/>
    </source>
</evidence>
<name>A0A2P4YGA3_9STRA</name>
<sequence length="102" mass="12342">MSLRSSPYDTSRTVLRHGREYQNKDRYDFDKALLPDDNWIRDNDEYEVEKVACLRSGKRRILREFTMLWEVYKKPTWVKPIIIAEACHMTIYEIERIGIDSR</sequence>
<organism evidence="1 2">
    <name type="scientific">Phytophthora palmivora</name>
    <dbReference type="NCBI Taxonomy" id="4796"/>
    <lineage>
        <taxon>Eukaryota</taxon>
        <taxon>Sar</taxon>
        <taxon>Stramenopiles</taxon>
        <taxon>Oomycota</taxon>
        <taxon>Peronosporomycetes</taxon>
        <taxon>Peronosporales</taxon>
        <taxon>Peronosporaceae</taxon>
        <taxon>Phytophthora</taxon>
    </lineage>
</organism>
<evidence type="ECO:0000313" key="2">
    <source>
        <dbReference type="Proteomes" id="UP000237271"/>
    </source>
</evidence>
<evidence type="ECO:0000313" key="1">
    <source>
        <dbReference type="EMBL" id="POM76739.1"/>
    </source>
</evidence>
<dbReference type="Proteomes" id="UP000237271">
    <property type="component" value="Unassembled WGS sequence"/>
</dbReference>
<gene>
    <name evidence="1" type="ORF">PHPALM_5996</name>
</gene>
<dbReference type="AlphaFoldDB" id="A0A2P4YGA3"/>
<keyword evidence="2" id="KW-1185">Reference proteome</keyword>
<proteinExistence type="predicted"/>
<protein>
    <recommendedName>
        <fullName evidence="3">Chromo domain-containing protein</fullName>
    </recommendedName>
</protein>